<dbReference type="AlphaFoldDB" id="A0A1Y1X541"/>
<evidence type="ECO:0000313" key="9">
    <source>
        <dbReference type="Proteomes" id="UP000193944"/>
    </source>
</evidence>
<comment type="caution">
    <text evidence="8">The sequence shown here is derived from an EMBL/GenBank/DDBJ whole genome shotgun (WGS) entry which is preliminary data.</text>
</comment>
<keyword evidence="9" id="KW-1185">Reference proteome</keyword>
<dbReference type="PANTHER" id="PTHR22925">
    <property type="entry name" value="GLYCOSYL HYDROLASE 43 FAMILY MEMBER"/>
    <property type="match status" value="1"/>
</dbReference>
<feature type="chain" id="PRO_5012824471" evidence="6">
    <location>
        <begin position="21"/>
        <end position="551"/>
    </location>
</feature>
<reference evidence="8 9" key="2">
    <citation type="submission" date="2016-08" db="EMBL/GenBank/DDBJ databases">
        <title>Pervasive Adenine N6-methylation of Active Genes in Fungi.</title>
        <authorList>
            <consortium name="DOE Joint Genome Institute"/>
            <person name="Mondo S.J."/>
            <person name="Dannebaum R.O."/>
            <person name="Kuo R.C."/>
            <person name="Labutti K."/>
            <person name="Haridas S."/>
            <person name="Kuo A."/>
            <person name="Salamov A."/>
            <person name="Ahrendt S.R."/>
            <person name="Lipzen A."/>
            <person name="Sullivan W."/>
            <person name="Andreopoulos W.B."/>
            <person name="Clum A."/>
            <person name="Lindquist E."/>
            <person name="Daum C."/>
            <person name="Ramamoorthy G.K."/>
            <person name="Gryganskyi A."/>
            <person name="Culley D."/>
            <person name="Magnuson J.K."/>
            <person name="James T.Y."/>
            <person name="O'Malley M.A."/>
            <person name="Stajich J.E."/>
            <person name="Spatafora J.W."/>
            <person name="Visel A."/>
            <person name="Grigoriev I.V."/>
        </authorList>
    </citation>
    <scope>NUCLEOTIDE SEQUENCE [LARGE SCALE GENOMIC DNA]</scope>
    <source>
        <strain evidence="8 9">S4</strain>
    </source>
</reference>
<keyword evidence="4 5" id="KW-0326">Glycosidase</keyword>
<sequence length="551" mass="61767">MDFRLCIILGFLFLAKIALSETCQAAYLTCGGKDYKGSTCCVEGYTCFRINYNHSQCIPTEHAAKRGTYSYNDFNPIEEEEEPVNNASSGALIRNNMFWKDTSGKNIYSQGGGVYKFGDTYYWYGVHYKGAESYANNPTKRNSDTSFVSVTCYSSKDLVTWKFENDILTPRTPNFGNASWLGRLGVAYCKNTRRYVLVTQYNDSILFASSDTPTGNFKIERVQDYITNMGSDMGTGDQTIFIDDDGSAYIICSNKHGRGMQYVSKLRDSDFLYAEPAKLVARGYGREGNALFKYKNKYYFCASDLHGWNASHSYYMVADNIFGPYSDWKVMEGSDEDFSFVTQTGFFYTIKGSKEETVIFCGDRWSDFAGNGLGYNQWVPLTVNGDKVKFNSLSEWYVNSETGEWSIGEGNNYCLNPSFEADRVQQNTLAGWKSYGTGTKNKSGGHTGNFCAEHWANSAYEASFTQDLTLPNGTYNLKAWVKSSGGQKTANIHVKKFGGSEMNVSINKKIDQWTQVSINNIKVTTGQIQIGIYSNANAGNYINVDDITLTH</sequence>
<proteinExistence type="inferred from homology"/>
<dbReference type="Proteomes" id="UP000193944">
    <property type="component" value="Unassembled WGS sequence"/>
</dbReference>
<evidence type="ECO:0000256" key="5">
    <source>
        <dbReference type="RuleBase" id="RU361187"/>
    </source>
</evidence>
<comment type="similarity">
    <text evidence="1 5">Belongs to the glycosyl hydrolase 43 family.</text>
</comment>
<evidence type="ECO:0000259" key="7">
    <source>
        <dbReference type="PROSITE" id="PS51164"/>
    </source>
</evidence>
<dbReference type="Gene3D" id="2.115.10.20">
    <property type="entry name" value="Glycosyl hydrolase domain, family 43"/>
    <property type="match status" value="1"/>
</dbReference>
<evidence type="ECO:0000256" key="2">
    <source>
        <dbReference type="ARBA" id="ARBA00022729"/>
    </source>
</evidence>
<organism evidence="8 9">
    <name type="scientific">Anaeromyces robustus</name>
    <dbReference type="NCBI Taxonomy" id="1754192"/>
    <lineage>
        <taxon>Eukaryota</taxon>
        <taxon>Fungi</taxon>
        <taxon>Fungi incertae sedis</taxon>
        <taxon>Chytridiomycota</taxon>
        <taxon>Chytridiomycota incertae sedis</taxon>
        <taxon>Neocallimastigomycetes</taxon>
        <taxon>Neocallimastigales</taxon>
        <taxon>Neocallimastigaceae</taxon>
        <taxon>Anaeromyces</taxon>
    </lineage>
</organism>
<feature type="signal peptide" evidence="6">
    <location>
        <begin position="1"/>
        <end position="20"/>
    </location>
</feature>
<dbReference type="STRING" id="1754192.A0A1Y1X541"/>
<dbReference type="GO" id="GO:0005576">
    <property type="term" value="C:extracellular region"/>
    <property type="evidence" value="ECO:0007669"/>
    <property type="project" value="InterPro"/>
</dbReference>
<gene>
    <name evidence="8" type="ORF">BCR32DRAFT_293816</name>
</gene>
<dbReference type="EMBL" id="MCFG01000144">
    <property type="protein sequence ID" value="ORX80476.1"/>
    <property type="molecule type" value="Genomic_DNA"/>
</dbReference>
<reference evidence="8 9" key="1">
    <citation type="submission" date="2016-08" db="EMBL/GenBank/DDBJ databases">
        <title>A Parts List for Fungal Cellulosomes Revealed by Comparative Genomics.</title>
        <authorList>
            <consortium name="DOE Joint Genome Institute"/>
            <person name="Haitjema C.H."/>
            <person name="Gilmore S.P."/>
            <person name="Henske J.K."/>
            <person name="Solomon K.V."/>
            <person name="De Groot R."/>
            <person name="Kuo A."/>
            <person name="Mondo S.J."/>
            <person name="Salamov A.A."/>
            <person name="Labutti K."/>
            <person name="Zhao Z."/>
            <person name="Chiniquy J."/>
            <person name="Barry K."/>
            <person name="Brewer H.M."/>
            <person name="Purvine S.O."/>
            <person name="Wright A.T."/>
            <person name="Boxma B."/>
            <person name="Van Alen T."/>
            <person name="Hackstein J.H."/>
            <person name="Baker S.E."/>
            <person name="Grigoriev I.V."/>
            <person name="O'Malley M.A."/>
        </authorList>
    </citation>
    <scope>NUCLEOTIDE SEQUENCE [LARGE SCALE GENOMIC DNA]</scope>
    <source>
        <strain evidence="8 9">S4</strain>
    </source>
</reference>
<dbReference type="InterPro" id="IPR035971">
    <property type="entry name" value="CBD_sf"/>
</dbReference>
<dbReference type="SUPFAM" id="SSF57180">
    <property type="entry name" value="Cellulose-binding domain"/>
    <property type="match status" value="1"/>
</dbReference>
<dbReference type="Gene3D" id="2.60.120.260">
    <property type="entry name" value="Galactose-binding domain-like"/>
    <property type="match status" value="1"/>
</dbReference>
<accession>A0A1Y1X541</accession>
<dbReference type="InterPro" id="IPR006710">
    <property type="entry name" value="Glyco_hydro_43"/>
</dbReference>
<dbReference type="PANTHER" id="PTHR22925:SF3">
    <property type="entry name" value="GLYCOSYL HYDROLASE FAMILY PROTEIN 43"/>
    <property type="match status" value="1"/>
</dbReference>
<dbReference type="Pfam" id="PF04616">
    <property type="entry name" value="Glyco_hydro_43"/>
    <property type="match status" value="1"/>
</dbReference>
<dbReference type="PROSITE" id="PS51164">
    <property type="entry name" value="CBM1_2"/>
    <property type="match status" value="1"/>
</dbReference>
<evidence type="ECO:0000313" key="8">
    <source>
        <dbReference type="EMBL" id="ORX80476.1"/>
    </source>
</evidence>
<protein>
    <submittedName>
        <fullName evidence="8">Arabinanase/levansucrase/invertase</fullName>
    </submittedName>
</protein>
<dbReference type="SMART" id="SM00236">
    <property type="entry name" value="fCBD"/>
    <property type="match status" value="1"/>
</dbReference>
<keyword evidence="2 6" id="KW-0732">Signal</keyword>
<dbReference type="Pfam" id="PF00734">
    <property type="entry name" value="CBM_1"/>
    <property type="match status" value="1"/>
</dbReference>
<dbReference type="GO" id="GO:0004553">
    <property type="term" value="F:hydrolase activity, hydrolyzing O-glycosyl compounds"/>
    <property type="evidence" value="ECO:0007669"/>
    <property type="project" value="InterPro"/>
</dbReference>
<name>A0A1Y1X541_9FUNG</name>
<evidence type="ECO:0000256" key="1">
    <source>
        <dbReference type="ARBA" id="ARBA00009865"/>
    </source>
</evidence>
<dbReference type="SUPFAM" id="SSF75005">
    <property type="entry name" value="Arabinanase/levansucrase/invertase"/>
    <property type="match status" value="1"/>
</dbReference>
<dbReference type="GO" id="GO:0030248">
    <property type="term" value="F:cellulose binding"/>
    <property type="evidence" value="ECO:0007669"/>
    <property type="project" value="InterPro"/>
</dbReference>
<dbReference type="OrthoDB" id="2116522at2759"/>
<keyword evidence="3 5" id="KW-0378">Hydrolase</keyword>
<dbReference type="CDD" id="cd18823">
    <property type="entry name" value="GH43_RcAra43A-like"/>
    <property type="match status" value="1"/>
</dbReference>
<dbReference type="InterPro" id="IPR023296">
    <property type="entry name" value="Glyco_hydro_beta-prop_sf"/>
</dbReference>
<evidence type="ECO:0000256" key="6">
    <source>
        <dbReference type="SAM" id="SignalP"/>
    </source>
</evidence>
<dbReference type="InterPro" id="IPR000254">
    <property type="entry name" value="CBD"/>
</dbReference>
<evidence type="ECO:0000256" key="4">
    <source>
        <dbReference type="ARBA" id="ARBA00023295"/>
    </source>
</evidence>
<evidence type="ECO:0000256" key="3">
    <source>
        <dbReference type="ARBA" id="ARBA00022801"/>
    </source>
</evidence>
<dbReference type="GO" id="GO:0005975">
    <property type="term" value="P:carbohydrate metabolic process"/>
    <property type="evidence" value="ECO:0007669"/>
    <property type="project" value="InterPro"/>
</dbReference>
<feature type="domain" description="CBM1" evidence="7">
    <location>
        <begin position="22"/>
        <end position="58"/>
    </location>
</feature>